<organism evidence="8 9">
    <name type="scientific">Paraburkholderia monticola</name>
    <dbReference type="NCBI Taxonomy" id="1399968"/>
    <lineage>
        <taxon>Bacteria</taxon>
        <taxon>Pseudomonadati</taxon>
        <taxon>Pseudomonadota</taxon>
        <taxon>Betaproteobacteria</taxon>
        <taxon>Burkholderiales</taxon>
        <taxon>Burkholderiaceae</taxon>
        <taxon>Paraburkholderia</taxon>
    </lineage>
</organism>
<dbReference type="STRING" id="1399968.CI15_14800"/>
<dbReference type="EMBL" id="LRBG01000012">
    <property type="protein sequence ID" value="KXU87418.1"/>
    <property type="molecule type" value="Genomic_DNA"/>
</dbReference>
<name>A0A149PQX4_9BURK</name>
<comment type="caution">
    <text evidence="8">The sequence shown here is derived from an EMBL/GenBank/DDBJ whole genome shotgun (WGS) entry which is preliminary data.</text>
</comment>
<feature type="transmembrane region" description="Helical" evidence="7">
    <location>
        <begin position="219"/>
        <end position="241"/>
    </location>
</feature>
<dbReference type="PANTHER" id="PTHR40277:SF1">
    <property type="entry name" value="BLL5419 PROTEIN"/>
    <property type="match status" value="1"/>
</dbReference>
<proteinExistence type="predicted"/>
<dbReference type="RefSeq" id="WP_062129013.1">
    <property type="nucleotide sequence ID" value="NZ_LRBG01000012.1"/>
</dbReference>
<keyword evidence="3 7" id="KW-0812">Transmembrane</keyword>
<evidence type="ECO:0000256" key="1">
    <source>
        <dbReference type="ARBA" id="ARBA00004651"/>
    </source>
</evidence>
<evidence type="ECO:0000256" key="7">
    <source>
        <dbReference type="SAM" id="Phobius"/>
    </source>
</evidence>
<evidence type="ECO:0000256" key="5">
    <source>
        <dbReference type="ARBA" id="ARBA00023136"/>
    </source>
</evidence>
<dbReference type="InterPro" id="IPR022791">
    <property type="entry name" value="L-PG_synthase/AglD"/>
</dbReference>
<evidence type="ECO:0000313" key="8">
    <source>
        <dbReference type="EMBL" id="KXU87418.1"/>
    </source>
</evidence>
<dbReference type="Proteomes" id="UP000075613">
    <property type="component" value="Unassembled WGS sequence"/>
</dbReference>
<comment type="subcellular location">
    <subcellularLocation>
        <location evidence="1">Cell membrane</location>
        <topology evidence="1">Multi-pass membrane protein</topology>
    </subcellularLocation>
</comment>
<evidence type="ECO:0000256" key="4">
    <source>
        <dbReference type="ARBA" id="ARBA00022989"/>
    </source>
</evidence>
<gene>
    <name evidence="8" type="ORF">CI15_14800</name>
</gene>
<dbReference type="Pfam" id="PF03706">
    <property type="entry name" value="LPG_synthase_TM"/>
    <property type="match status" value="1"/>
</dbReference>
<dbReference type="GO" id="GO:0005886">
    <property type="term" value="C:plasma membrane"/>
    <property type="evidence" value="ECO:0007669"/>
    <property type="project" value="UniProtKB-SubCell"/>
</dbReference>
<evidence type="ECO:0000256" key="3">
    <source>
        <dbReference type="ARBA" id="ARBA00022692"/>
    </source>
</evidence>
<accession>A0A149PQX4</accession>
<sequence length="353" mass="38210">MMKHLGRAAALAGLLVSLWLVWREDPRAVLSALRVAGGGLVVAALAHVLTIIANACDWRSLIRGANRPSFARMMHLVWVRESVNSMLPVARIGGELVSFRMFRRWGVRSSTAVASTIVDMQLTLISQLMFTMVGIGFLFANAQSGALRLAGQLAWGVLALTPVLLLFGLVQHANPFQRITSALNHMTSGKLTTLVGQSAQIDQSIKLIWRRRAVVLRYLFFWQPLQCLATSLQIWLALYFLGARVTLVEAVVIESLIQAISSAAFFVPGGLGVQEGAFVLIGGALGLDPATSLALAASRRIRDVLVFVPGLIAWQFFEASGGTRSQAAPHGARAGLAGQRSSLGEAHQRREQR</sequence>
<dbReference type="PANTHER" id="PTHR40277">
    <property type="entry name" value="BLL5419 PROTEIN"/>
    <property type="match status" value="1"/>
</dbReference>
<protein>
    <recommendedName>
        <fullName evidence="10">TIGR00374 family protein</fullName>
    </recommendedName>
</protein>
<keyword evidence="9" id="KW-1185">Reference proteome</keyword>
<reference evidence="8 9" key="1">
    <citation type="journal article" date="2015" name="Int. J. Syst. Evol. Microbiol.">
        <title>Burkholderia monticola sp. nov., isolated from mountain soil.</title>
        <authorList>
            <person name="Baek I."/>
            <person name="Seo B."/>
            <person name="Lee I."/>
            <person name="Yi H."/>
            <person name="Chun J."/>
        </authorList>
    </citation>
    <scope>NUCLEOTIDE SEQUENCE [LARGE SCALE GENOMIC DNA]</scope>
    <source>
        <strain evidence="8 9">JC2948</strain>
    </source>
</reference>
<dbReference type="AlphaFoldDB" id="A0A149PQX4"/>
<feature type="transmembrane region" description="Helical" evidence="7">
    <location>
        <begin position="153"/>
        <end position="173"/>
    </location>
</feature>
<dbReference type="OrthoDB" id="9124933at2"/>
<feature type="transmembrane region" description="Helical" evidence="7">
    <location>
        <begin position="33"/>
        <end position="56"/>
    </location>
</feature>
<feature type="transmembrane region" description="Helical" evidence="7">
    <location>
        <begin position="277"/>
        <end position="297"/>
    </location>
</feature>
<dbReference type="NCBIfam" id="TIGR03476">
    <property type="entry name" value="HpnL"/>
    <property type="match status" value="1"/>
</dbReference>
<evidence type="ECO:0008006" key="10">
    <source>
        <dbReference type="Google" id="ProtNLM"/>
    </source>
</evidence>
<evidence type="ECO:0000256" key="2">
    <source>
        <dbReference type="ARBA" id="ARBA00022475"/>
    </source>
</evidence>
<evidence type="ECO:0000256" key="6">
    <source>
        <dbReference type="SAM" id="MobiDB-lite"/>
    </source>
</evidence>
<keyword evidence="2" id="KW-1003">Cell membrane</keyword>
<feature type="transmembrane region" description="Helical" evidence="7">
    <location>
        <begin position="122"/>
        <end position="141"/>
    </location>
</feature>
<feature type="region of interest" description="Disordered" evidence="6">
    <location>
        <begin position="327"/>
        <end position="353"/>
    </location>
</feature>
<keyword evidence="5 7" id="KW-0472">Membrane</keyword>
<keyword evidence="4 7" id="KW-1133">Transmembrane helix</keyword>
<evidence type="ECO:0000313" key="9">
    <source>
        <dbReference type="Proteomes" id="UP000075613"/>
    </source>
</evidence>